<feature type="compositionally biased region" description="Acidic residues" evidence="1">
    <location>
        <begin position="136"/>
        <end position="148"/>
    </location>
</feature>
<evidence type="ECO:0000256" key="1">
    <source>
        <dbReference type="SAM" id="MobiDB-lite"/>
    </source>
</evidence>
<comment type="caution">
    <text evidence="2">The sequence shown here is derived from an EMBL/GenBank/DDBJ whole genome shotgun (WGS) entry which is preliminary data.</text>
</comment>
<feature type="compositionally biased region" description="Acidic residues" evidence="1">
    <location>
        <begin position="398"/>
        <end position="419"/>
    </location>
</feature>
<keyword evidence="3" id="KW-1185">Reference proteome</keyword>
<reference evidence="2" key="1">
    <citation type="submission" date="2023-04" db="EMBL/GenBank/DDBJ databases">
        <title>Phytophthora fragariaefolia NBRC 109709.</title>
        <authorList>
            <person name="Ichikawa N."/>
            <person name="Sato H."/>
            <person name="Tonouchi N."/>
        </authorList>
    </citation>
    <scope>NUCLEOTIDE SEQUENCE</scope>
    <source>
        <strain evidence="2">NBRC 109709</strain>
    </source>
</reference>
<evidence type="ECO:0000313" key="2">
    <source>
        <dbReference type="EMBL" id="GMF31354.1"/>
    </source>
</evidence>
<feature type="region of interest" description="Disordered" evidence="1">
    <location>
        <begin position="103"/>
        <end position="160"/>
    </location>
</feature>
<feature type="compositionally biased region" description="Basic and acidic residues" evidence="1">
    <location>
        <begin position="368"/>
        <end position="378"/>
    </location>
</feature>
<dbReference type="EMBL" id="BSXT01000629">
    <property type="protein sequence ID" value="GMF31354.1"/>
    <property type="molecule type" value="Genomic_DNA"/>
</dbReference>
<name>A0A9W6X4P5_9STRA</name>
<dbReference type="OrthoDB" id="124986at2759"/>
<accession>A0A9W6X4P5</accession>
<feature type="region of interest" description="Disordered" evidence="1">
    <location>
        <begin position="1"/>
        <end position="24"/>
    </location>
</feature>
<sequence>MPTTQSAHHGRRQGPYPQPSPTVTDADADVQLRAQVDYYVRLRAALFANSGSTNVDALDTVAVAVLADDASCPVELPATVTLLPPPDTQQVVVAPAQDLFTAPAAPARSPAKRSTTRSASKVPPSKKQRKSKVPDQDDDDVDDAEDTNDGGGTEAYEVPLPDKCPAVIRRDIAKIIKQADARGKTPPRVAYPWVGQRACLNIIAFGYYGFLDAFENGTHDNLTWLGAKAARRSVATKANARGGSDASALTDLATLYRNDRGRYDAVIARALDPYRVDEDGYQSIPELLEQTKALDPTKPTHLRLSDEALARVVIDVTSCSAPNSAWVGNKSSGTWKLLLGDARIRALVKKLMTLVKKGKHPFPPQKTYNEDKEQHDDYYDFEDDEDMFTVLPPTPHLDEEENGEPDELDVQLPDDQDQD</sequence>
<dbReference type="Proteomes" id="UP001165121">
    <property type="component" value="Unassembled WGS sequence"/>
</dbReference>
<organism evidence="2 3">
    <name type="scientific">Phytophthora fragariaefolia</name>
    <dbReference type="NCBI Taxonomy" id="1490495"/>
    <lineage>
        <taxon>Eukaryota</taxon>
        <taxon>Sar</taxon>
        <taxon>Stramenopiles</taxon>
        <taxon>Oomycota</taxon>
        <taxon>Peronosporomycetes</taxon>
        <taxon>Peronosporales</taxon>
        <taxon>Peronosporaceae</taxon>
        <taxon>Phytophthora</taxon>
    </lineage>
</organism>
<dbReference type="AlphaFoldDB" id="A0A9W6X4P5"/>
<gene>
    <name evidence="2" type="ORF">Pfra01_000717300</name>
</gene>
<protein>
    <submittedName>
        <fullName evidence="2">Unnamed protein product</fullName>
    </submittedName>
</protein>
<proteinExistence type="predicted"/>
<feature type="region of interest" description="Disordered" evidence="1">
    <location>
        <begin position="359"/>
        <end position="419"/>
    </location>
</feature>
<evidence type="ECO:0000313" key="3">
    <source>
        <dbReference type="Proteomes" id="UP001165121"/>
    </source>
</evidence>